<evidence type="ECO:0000313" key="7">
    <source>
        <dbReference type="Proteomes" id="UP000700596"/>
    </source>
</evidence>
<feature type="chain" id="PRO_5040262392" description="Amine oxidase" evidence="4">
    <location>
        <begin position="22"/>
        <end position="540"/>
    </location>
</feature>
<dbReference type="EMBL" id="JAGMWT010000014">
    <property type="protein sequence ID" value="KAH7116903.1"/>
    <property type="molecule type" value="Genomic_DNA"/>
</dbReference>
<comment type="similarity">
    <text evidence="3">Belongs to the flavin monoamine oxidase family.</text>
</comment>
<keyword evidence="3" id="KW-0285">Flavoprotein</keyword>
<feature type="domain" description="Amine oxidase" evidence="5">
    <location>
        <begin position="44"/>
        <end position="481"/>
    </location>
</feature>
<comment type="caution">
    <text evidence="6">The sequence shown here is derived from an EMBL/GenBank/DDBJ whole genome shotgun (WGS) entry which is preliminary data.</text>
</comment>
<dbReference type="EC" id="1.4.3.-" evidence="3"/>
<organism evidence="6 7">
    <name type="scientific">Dendryphion nanum</name>
    <dbReference type="NCBI Taxonomy" id="256645"/>
    <lineage>
        <taxon>Eukaryota</taxon>
        <taxon>Fungi</taxon>
        <taxon>Dikarya</taxon>
        <taxon>Ascomycota</taxon>
        <taxon>Pezizomycotina</taxon>
        <taxon>Dothideomycetes</taxon>
        <taxon>Pleosporomycetidae</taxon>
        <taxon>Pleosporales</taxon>
        <taxon>Torulaceae</taxon>
        <taxon>Dendryphion</taxon>
    </lineage>
</organism>
<dbReference type="AlphaFoldDB" id="A0A9P9DD31"/>
<evidence type="ECO:0000256" key="1">
    <source>
        <dbReference type="ARBA" id="ARBA00001974"/>
    </source>
</evidence>
<dbReference type="PANTHER" id="PTHR10742">
    <property type="entry name" value="FLAVIN MONOAMINE OXIDASE"/>
    <property type="match status" value="1"/>
</dbReference>
<dbReference type="InterPro" id="IPR001613">
    <property type="entry name" value="Flavin_amine_oxidase"/>
</dbReference>
<keyword evidence="4" id="KW-0732">Signal</keyword>
<dbReference type="Pfam" id="PF01593">
    <property type="entry name" value="Amino_oxidase"/>
    <property type="match status" value="1"/>
</dbReference>
<dbReference type="Gene3D" id="3.50.50.60">
    <property type="entry name" value="FAD/NAD(P)-binding domain"/>
    <property type="match status" value="1"/>
</dbReference>
<dbReference type="OrthoDB" id="5046242at2759"/>
<dbReference type="GO" id="GO:0016491">
    <property type="term" value="F:oxidoreductase activity"/>
    <property type="evidence" value="ECO:0007669"/>
    <property type="project" value="UniProtKB-KW"/>
</dbReference>
<accession>A0A9P9DD31</accession>
<keyword evidence="3" id="KW-0274">FAD</keyword>
<gene>
    <name evidence="6" type="ORF">B0J11DRAFT_103822</name>
</gene>
<evidence type="ECO:0000259" key="5">
    <source>
        <dbReference type="Pfam" id="PF01593"/>
    </source>
</evidence>
<evidence type="ECO:0000256" key="2">
    <source>
        <dbReference type="ARBA" id="ARBA00023002"/>
    </source>
</evidence>
<dbReference type="SUPFAM" id="SSF51905">
    <property type="entry name" value="FAD/NAD(P)-binding domain"/>
    <property type="match status" value="1"/>
</dbReference>
<dbReference type="Proteomes" id="UP000700596">
    <property type="component" value="Unassembled WGS sequence"/>
</dbReference>
<keyword evidence="2 3" id="KW-0560">Oxidoreductase</keyword>
<sequence>MLRFNACLTGFLCLFVHVAYGKKIRDVGENQCRKTKVAILGAGVAGITAAQALKEDGIADFVIVDSNSHIGGRLYPADFGKSPGGIPYRVEQGANWVHGTVTTPGAMNPIYTLAQKYNLTYQLSNLTSLETYTHDGPSDYWHVLEHFETIWEKVESDAGAILVDNLQDRSLRAGLRRAGWDPKGDPIKLLAEWYAVESELAHTAEESSQLFSVIAFNSTEYQFSEHNLFITDQRGFGTFIIGEAKELLSSYNDTRLYLNTTIDSIDSTDESKVLIRSSQNPSFCLEAEQVITTFSLGVLQSRDVQFEPDFPEWKWTAIDTMQMGIYTKIFFQFNPNETFWDKSTEFFLYASKTRGYYPVWQSLDHPLFHPGSGLIFATVVGDQSRRIERLTDEEVKQEALEVLRNMFGTIPEPTAFYFPRWGMTPWAYGSFSNMPPGMTLENHQNLRANIGRVWFAGEHVSVNYFGFLQGAYFEGKKIGQRVAARLNGDEVKGRDLVRYETLKSTTEKNEYNEDNGWDYDTTRIPYGMMRGRRLKKRFVI</sequence>
<feature type="signal peptide" evidence="4">
    <location>
        <begin position="1"/>
        <end position="21"/>
    </location>
</feature>
<comment type="cofactor">
    <cofactor evidence="1 3">
        <name>FAD</name>
        <dbReference type="ChEBI" id="CHEBI:57692"/>
    </cofactor>
</comment>
<reference evidence="6" key="1">
    <citation type="journal article" date="2021" name="Nat. Commun.">
        <title>Genetic determinants of endophytism in the Arabidopsis root mycobiome.</title>
        <authorList>
            <person name="Mesny F."/>
            <person name="Miyauchi S."/>
            <person name="Thiergart T."/>
            <person name="Pickel B."/>
            <person name="Atanasova L."/>
            <person name="Karlsson M."/>
            <person name="Huettel B."/>
            <person name="Barry K.W."/>
            <person name="Haridas S."/>
            <person name="Chen C."/>
            <person name="Bauer D."/>
            <person name="Andreopoulos W."/>
            <person name="Pangilinan J."/>
            <person name="LaButti K."/>
            <person name="Riley R."/>
            <person name="Lipzen A."/>
            <person name="Clum A."/>
            <person name="Drula E."/>
            <person name="Henrissat B."/>
            <person name="Kohler A."/>
            <person name="Grigoriev I.V."/>
            <person name="Martin F.M."/>
            <person name="Hacquard S."/>
        </authorList>
    </citation>
    <scope>NUCLEOTIDE SEQUENCE</scope>
    <source>
        <strain evidence="6">MPI-CAGE-CH-0243</strain>
    </source>
</reference>
<dbReference type="GO" id="GO:0006598">
    <property type="term" value="P:polyamine catabolic process"/>
    <property type="evidence" value="ECO:0007669"/>
    <property type="project" value="TreeGrafter"/>
</dbReference>
<dbReference type="Gene3D" id="3.90.660.10">
    <property type="match status" value="1"/>
</dbReference>
<evidence type="ECO:0000256" key="4">
    <source>
        <dbReference type="SAM" id="SignalP"/>
    </source>
</evidence>
<name>A0A9P9DD31_9PLEO</name>
<dbReference type="InterPro" id="IPR036188">
    <property type="entry name" value="FAD/NAD-bd_sf"/>
</dbReference>
<dbReference type="PANTHER" id="PTHR10742:SF313">
    <property type="entry name" value="AMINE OXIDASE"/>
    <property type="match status" value="1"/>
</dbReference>
<dbReference type="InterPro" id="IPR002937">
    <property type="entry name" value="Amino_oxidase"/>
</dbReference>
<evidence type="ECO:0000256" key="3">
    <source>
        <dbReference type="RuleBase" id="RU362067"/>
    </source>
</evidence>
<proteinExistence type="inferred from homology"/>
<dbReference type="InterPro" id="IPR050281">
    <property type="entry name" value="Flavin_monoamine_oxidase"/>
</dbReference>
<keyword evidence="7" id="KW-1185">Reference proteome</keyword>
<evidence type="ECO:0000313" key="6">
    <source>
        <dbReference type="EMBL" id="KAH7116903.1"/>
    </source>
</evidence>
<protein>
    <recommendedName>
        <fullName evidence="3">Amine oxidase</fullName>
        <ecNumber evidence="3">1.4.3.-</ecNumber>
    </recommendedName>
</protein>
<dbReference type="SUPFAM" id="SSF54373">
    <property type="entry name" value="FAD-linked reductases, C-terminal domain"/>
    <property type="match status" value="1"/>
</dbReference>
<dbReference type="PRINTS" id="PR00757">
    <property type="entry name" value="AMINEOXDASEF"/>
</dbReference>